<sequence length="952" mass="101521">MQHTKLIGSWLISLLAMFLLTGCGEDITAEGTDDILAGDAVQFTTYVQTPVTRATSQDELTAEMNSNYKIIESGYKLSVSMLQKLTGVSEGEVDTSIVATGTYTSTNNANGILSGSSLYWPDTQNRYGFKAEAGSDVIEADQSQYTEGYLQQDKLLGFGYLPLYYSDPSQMDQVDAANYHTAKDWKAGIKSYNNITDNSDATKRIPLYMKHQRAKITVILKAADDFPVEDLQYNQYPSALSATIYSYTEGKDEADVEISPYTYEYTWPEGLEHAGDKTTAFTAVVNPYDYATHSSKVIIRIVIANQKFTFMAANEANTENSSAYNLTAGKHLIITATLSRDQRKVAFTANVQDWESEPAVEANTDEFGGNGNTIQIVDKATLIEFLTSTTEYNTAGGVGVVAAESIDLDEDEDWDGTKYRLNGTLNLAGATILTKHQMLDTIASTGKLVNGTISVSVKAGYSLPSAVASINSGTIDKLDIVADKTSTIAQATVAGLVEKNDQGTISNCTSDLPVYGVLPDQASEAYVGGIAGTSLSATVDGITTRAIIDNCTVNARIDGAKGVKGGGIVGSADGKVTNCTNDYGITLLQNADNFKNIVQHAATENTEFTGNAWPTIADNNLSSVNVDNAVAESDRYTAVIDRQAELTKSFTSSYNAVNCKYRLADSFELKDWNHYNSTNGYESTADSIHTKYNDYSANYLLEGNHKTITTDGMIFNTISNAISNLQVKLSANLIATPHTTSGIQDGLDGYAPVAFAVAGSNAVLSNVNVTSDYYVQSANPSGVVVWAYDGATIQNCKSNVPVQVWLASTVDKDADHFAGGIVASAYDASIMSCSYSRADNTLFVNTSDDYTSTSTTDASTGVAYYGGILGGPSAKGSSATGTILIQDCASNFSTPTTTNAYKGSILGTGVYSGNTYISADCRGNWWPALSYPVGTGGASLVGTKNAVTPSFE</sequence>
<feature type="signal peptide" evidence="1">
    <location>
        <begin position="1"/>
        <end position="21"/>
    </location>
</feature>
<evidence type="ECO:0008006" key="4">
    <source>
        <dbReference type="Google" id="ProtNLM"/>
    </source>
</evidence>
<feature type="chain" id="PRO_5046876679" description="Fimbrillin family protein" evidence="1">
    <location>
        <begin position="22"/>
        <end position="952"/>
    </location>
</feature>
<reference evidence="2 3" key="1">
    <citation type="submission" date="2017-08" db="EMBL/GenBank/DDBJ databases">
        <title>Comparative genomics of non-oral Prevotella species.</title>
        <authorList>
            <person name="Accetto T."/>
            <person name="Nograsek B."/>
            <person name="Avgustin G."/>
        </authorList>
    </citation>
    <scope>NUCLEOTIDE SEQUENCE [LARGE SCALE GENOMIC DNA]</scope>
    <source>
        <strain evidence="2 3">TC1-1</strain>
    </source>
</reference>
<dbReference type="Proteomes" id="UP000216189">
    <property type="component" value="Unassembled WGS sequence"/>
</dbReference>
<name>A0ABX4EJS8_SEGBR</name>
<dbReference type="EMBL" id="NPJF01000030">
    <property type="protein sequence ID" value="OYP55206.1"/>
    <property type="molecule type" value="Genomic_DNA"/>
</dbReference>
<keyword evidence="1" id="KW-0732">Signal</keyword>
<accession>A0ABX4EJS8</accession>
<dbReference type="Gene3D" id="2.160.20.110">
    <property type="match status" value="1"/>
</dbReference>
<organism evidence="2 3">
    <name type="scientific">Segatella bryantii</name>
    <name type="common">Prevotella bryantii</name>
    <dbReference type="NCBI Taxonomy" id="77095"/>
    <lineage>
        <taxon>Bacteria</taxon>
        <taxon>Pseudomonadati</taxon>
        <taxon>Bacteroidota</taxon>
        <taxon>Bacteroidia</taxon>
        <taxon>Bacteroidales</taxon>
        <taxon>Prevotellaceae</taxon>
        <taxon>Segatella</taxon>
    </lineage>
</organism>
<evidence type="ECO:0000313" key="2">
    <source>
        <dbReference type="EMBL" id="OYP55206.1"/>
    </source>
</evidence>
<keyword evidence="3" id="KW-1185">Reference proteome</keyword>
<comment type="caution">
    <text evidence="2">The sequence shown here is derived from an EMBL/GenBank/DDBJ whole genome shotgun (WGS) entry which is preliminary data.</text>
</comment>
<gene>
    <name evidence="2" type="ORF">CIK91_06720</name>
</gene>
<dbReference type="PROSITE" id="PS51257">
    <property type="entry name" value="PROKAR_LIPOPROTEIN"/>
    <property type="match status" value="1"/>
</dbReference>
<evidence type="ECO:0000313" key="3">
    <source>
        <dbReference type="Proteomes" id="UP000216189"/>
    </source>
</evidence>
<protein>
    <recommendedName>
        <fullName evidence="4">Fimbrillin family protein</fullName>
    </recommendedName>
</protein>
<proteinExistence type="predicted"/>
<evidence type="ECO:0000256" key="1">
    <source>
        <dbReference type="SAM" id="SignalP"/>
    </source>
</evidence>